<protein>
    <submittedName>
        <fullName evidence="1">Uncharacterized protein</fullName>
    </submittedName>
</protein>
<dbReference type="AlphaFoldDB" id="A0ABD4JFH2"/>
<dbReference type="RefSeq" id="WP_336613072.1">
    <property type="nucleotide sequence ID" value="NZ_JADBHS010000001.1"/>
</dbReference>
<comment type="caution">
    <text evidence="1">The sequence shown here is derived from an EMBL/GenBank/DDBJ whole genome shotgun (WGS) entry which is preliminary data.</text>
</comment>
<organism evidence="1 2">
    <name type="scientific">Campylobacter californiensis</name>
    <dbReference type="NCBI Taxonomy" id="1032243"/>
    <lineage>
        <taxon>Bacteria</taxon>
        <taxon>Pseudomonadati</taxon>
        <taxon>Campylobacterota</taxon>
        <taxon>Epsilonproteobacteria</taxon>
        <taxon>Campylobacterales</taxon>
        <taxon>Campylobacteraceae</taxon>
        <taxon>Campylobacter</taxon>
    </lineage>
</organism>
<name>A0ABD4JFH2_9BACT</name>
<proteinExistence type="predicted"/>
<sequence>MEPLTKQKLAQRAKTSLKNPNEITDDVCERAINDALEACKDRDAPYFAAEDFAYIRLKLYLKIELDEMDVTLYEAAQKAIKSAPFLNTDGTLVSAKFYKSRNRENLI</sequence>
<reference evidence="1 2" key="1">
    <citation type="submission" date="2020-10" db="EMBL/GenBank/DDBJ databases">
        <title>Campylobacter californiensis sp. nov. isolated from cattle and feral swine in California.</title>
        <authorList>
            <person name="Miller W.G."/>
        </authorList>
    </citation>
    <scope>NUCLEOTIDE SEQUENCE [LARGE SCALE GENOMIC DNA]</scope>
    <source>
        <strain evidence="1 2">RM12919</strain>
    </source>
</reference>
<dbReference type="EMBL" id="JADBHS010000001">
    <property type="protein sequence ID" value="MBE2985546.1"/>
    <property type="molecule type" value="Genomic_DNA"/>
</dbReference>
<dbReference type="Proteomes" id="UP001318760">
    <property type="component" value="Unassembled WGS sequence"/>
</dbReference>
<evidence type="ECO:0000313" key="1">
    <source>
        <dbReference type="EMBL" id="MBE2985546.1"/>
    </source>
</evidence>
<accession>A0ABD4JFH2</accession>
<gene>
    <name evidence="1" type="ORF">CCAL12919_00155</name>
</gene>
<evidence type="ECO:0000313" key="2">
    <source>
        <dbReference type="Proteomes" id="UP001318760"/>
    </source>
</evidence>